<dbReference type="InterPro" id="IPR044662">
    <property type="entry name" value="HS1/DABB1-like"/>
</dbReference>
<dbReference type="PANTHER" id="PTHR33178">
    <property type="match status" value="1"/>
</dbReference>
<name>A0A1G6P3U9_9ACTN</name>
<feature type="domain" description="Stress-response A/B barrel" evidence="2">
    <location>
        <begin position="2"/>
        <end position="95"/>
    </location>
</feature>
<gene>
    <name evidence="3" type="ORF">SAMN05660690_2365</name>
</gene>
<protein>
    <submittedName>
        <fullName evidence="3">Stress responsive A/B Barrel Domain</fullName>
    </submittedName>
</protein>
<dbReference type="Pfam" id="PF07876">
    <property type="entry name" value="Dabb"/>
    <property type="match status" value="1"/>
</dbReference>
<evidence type="ECO:0000259" key="2">
    <source>
        <dbReference type="PROSITE" id="PS51502"/>
    </source>
</evidence>
<dbReference type="InterPro" id="IPR011008">
    <property type="entry name" value="Dimeric_a/b-barrel"/>
</dbReference>
<evidence type="ECO:0000313" key="3">
    <source>
        <dbReference type="EMBL" id="SDC74095.1"/>
    </source>
</evidence>
<dbReference type="Gene3D" id="3.30.70.100">
    <property type="match status" value="1"/>
</dbReference>
<dbReference type="RefSeq" id="WP_091366050.1">
    <property type="nucleotide sequence ID" value="NZ_FMZF01000003.1"/>
</dbReference>
<dbReference type="SMART" id="SM00886">
    <property type="entry name" value="Dabb"/>
    <property type="match status" value="1"/>
</dbReference>
<dbReference type="EMBL" id="FMZF01000003">
    <property type="protein sequence ID" value="SDC74095.1"/>
    <property type="molecule type" value="Genomic_DNA"/>
</dbReference>
<organism evidence="3 4">
    <name type="scientific">Geodermatophilus telluris</name>
    <dbReference type="NCBI Taxonomy" id="1190417"/>
    <lineage>
        <taxon>Bacteria</taxon>
        <taxon>Bacillati</taxon>
        <taxon>Actinomycetota</taxon>
        <taxon>Actinomycetes</taxon>
        <taxon>Geodermatophilales</taxon>
        <taxon>Geodermatophilaceae</taxon>
        <taxon>Geodermatophilus</taxon>
    </lineage>
</organism>
<sequence>MIRHVVHFTWSDTADEARRAETLAALRRLPEQVPGSLAFTVAPDAGLVEGNAHTVLVADFPDAETFRAYASDPTHLAVIAEHVRPILAARSAVQYEL</sequence>
<comment type="subunit">
    <text evidence="1">Homodimer.</text>
</comment>
<accession>A0A1G6P3U9</accession>
<dbReference type="AlphaFoldDB" id="A0A1G6P3U9"/>
<evidence type="ECO:0000313" key="4">
    <source>
        <dbReference type="Proteomes" id="UP000199416"/>
    </source>
</evidence>
<dbReference type="STRING" id="1190417.SAMN05660690_2365"/>
<keyword evidence="4" id="KW-1185">Reference proteome</keyword>
<dbReference type="OrthoDB" id="6637496at2"/>
<proteinExistence type="predicted"/>
<dbReference type="PANTHER" id="PTHR33178:SF10">
    <property type="entry name" value="STRESS-RESPONSE A_B BARREL DOMAIN-CONTAINING PROTEIN"/>
    <property type="match status" value="1"/>
</dbReference>
<dbReference type="PROSITE" id="PS51502">
    <property type="entry name" value="S_R_A_B_BARREL"/>
    <property type="match status" value="1"/>
</dbReference>
<reference evidence="4" key="1">
    <citation type="submission" date="2016-10" db="EMBL/GenBank/DDBJ databases">
        <authorList>
            <person name="Varghese N."/>
            <person name="Submissions S."/>
        </authorList>
    </citation>
    <scope>NUCLEOTIDE SEQUENCE [LARGE SCALE GENOMIC DNA]</scope>
    <source>
        <strain evidence="4">DSM 45421</strain>
    </source>
</reference>
<dbReference type="InterPro" id="IPR013097">
    <property type="entry name" value="Dabb"/>
</dbReference>
<evidence type="ECO:0000256" key="1">
    <source>
        <dbReference type="ARBA" id="ARBA00011738"/>
    </source>
</evidence>
<dbReference type="Proteomes" id="UP000199416">
    <property type="component" value="Unassembled WGS sequence"/>
</dbReference>
<dbReference type="SUPFAM" id="SSF54909">
    <property type="entry name" value="Dimeric alpha+beta barrel"/>
    <property type="match status" value="1"/>
</dbReference>